<dbReference type="Pfam" id="PF16209">
    <property type="entry name" value="PhoLip_ATPase_N"/>
    <property type="match status" value="1"/>
</dbReference>
<evidence type="ECO:0000259" key="1">
    <source>
        <dbReference type="Pfam" id="PF16209"/>
    </source>
</evidence>
<dbReference type="PANTHER" id="PTHR24092">
    <property type="entry name" value="PROBABLE PHOSPHOLIPID-TRANSPORTING ATPASE"/>
    <property type="match status" value="1"/>
</dbReference>
<organism evidence="2 3">
    <name type="scientific">Eschrichtius robustus</name>
    <name type="common">California gray whale</name>
    <name type="synonym">Eschrichtius gibbosus</name>
    <dbReference type="NCBI Taxonomy" id="9764"/>
    <lineage>
        <taxon>Eukaryota</taxon>
        <taxon>Metazoa</taxon>
        <taxon>Chordata</taxon>
        <taxon>Craniata</taxon>
        <taxon>Vertebrata</taxon>
        <taxon>Euteleostomi</taxon>
        <taxon>Mammalia</taxon>
        <taxon>Eutheria</taxon>
        <taxon>Laurasiatheria</taxon>
        <taxon>Artiodactyla</taxon>
        <taxon>Whippomorpha</taxon>
        <taxon>Cetacea</taxon>
        <taxon>Mysticeti</taxon>
        <taxon>Eschrichtiidae</taxon>
        <taxon>Eschrichtius</taxon>
    </lineage>
</organism>
<dbReference type="PANTHER" id="PTHR24092:SF52">
    <property type="entry name" value="PHOSPHOLIPID-TRANSPORTING ATPASE FETA"/>
    <property type="match status" value="1"/>
</dbReference>
<accession>A0AB34HQF3</accession>
<protein>
    <recommendedName>
        <fullName evidence="1">P-type ATPase N-terminal domain-containing protein</fullName>
    </recommendedName>
</protein>
<dbReference type="GO" id="GO:0140326">
    <property type="term" value="F:ATPase-coupled intramembrane lipid transporter activity"/>
    <property type="evidence" value="ECO:0007669"/>
    <property type="project" value="TreeGrafter"/>
</dbReference>
<dbReference type="GO" id="GO:0045332">
    <property type="term" value="P:phospholipid translocation"/>
    <property type="evidence" value="ECO:0007669"/>
    <property type="project" value="TreeGrafter"/>
</dbReference>
<dbReference type="AlphaFoldDB" id="A0AB34HQF3"/>
<dbReference type="GO" id="GO:0005802">
    <property type="term" value="C:trans-Golgi network"/>
    <property type="evidence" value="ECO:0007669"/>
    <property type="project" value="TreeGrafter"/>
</dbReference>
<proteinExistence type="predicted"/>
<sequence length="176" mass="20162">MPQSDWACVPRLLSLCSGAQIPGNFNWNYSAMSVFEKESEDKQNGVSCPLSNSCLVLRNLDRRISEATEDDQRHEQERYLQANNREFNSLFGYPNNSIKTSKYNAFNFLPMNLFEQFQRLANAYFLFLLFLQLIPQISSLAWYTTVVPLMVVLSITAVKDAIDDVVKWLPGPLVSH</sequence>
<dbReference type="SUPFAM" id="SSF81665">
    <property type="entry name" value="Calcium ATPase, transmembrane domain M"/>
    <property type="match status" value="1"/>
</dbReference>
<keyword evidence="3" id="KW-1185">Reference proteome</keyword>
<dbReference type="InterPro" id="IPR023298">
    <property type="entry name" value="ATPase_P-typ_TM_dom_sf"/>
</dbReference>
<dbReference type="GO" id="GO:0005886">
    <property type="term" value="C:plasma membrane"/>
    <property type="evidence" value="ECO:0007669"/>
    <property type="project" value="TreeGrafter"/>
</dbReference>
<dbReference type="Proteomes" id="UP001159641">
    <property type="component" value="Unassembled WGS sequence"/>
</dbReference>
<dbReference type="InterPro" id="IPR032631">
    <property type="entry name" value="P-type_ATPase_N"/>
</dbReference>
<evidence type="ECO:0000313" key="3">
    <source>
        <dbReference type="Proteomes" id="UP001159641"/>
    </source>
</evidence>
<gene>
    <name evidence="2" type="ORF">J1605_018901</name>
</gene>
<comment type="caution">
    <text evidence="2">The sequence shown here is derived from an EMBL/GenBank/DDBJ whole genome shotgun (WGS) entry which is preliminary data.</text>
</comment>
<reference evidence="2 3" key="1">
    <citation type="submission" date="2022-11" db="EMBL/GenBank/DDBJ databases">
        <title>Whole genome sequence of Eschrichtius robustus ER-17-0199.</title>
        <authorList>
            <person name="Bruniche-Olsen A."/>
            <person name="Black A.N."/>
            <person name="Fields C.J."/>
            <person name="Walden K."/>
            <person name="Dewoody J.A."/>
        </authorList>
    </citation>
    <scope>NUCLEOTIDE SEQUENCE [LARGE SCALE GENOMIC DNA]</scope>
    <source>
        <strain evidence="2">ER-17-0199</strain>
        <tissue evidence="2">Blubber</tissue>
    </source>
</reference>
<evidence type="ECO:0000313" key="2">
    <source>
        <dbReference type="EMBL" id="KAJ8794448.1"/>
    </source>
</evidence>
<name>A0AB34HQF3_ESCRO</name>
<dbReference type="GO" id="GO:0007030">
    <property type="term" value="P:Golgi organization"/>
    <property type="evidence" value="ECO:0007669"/>
    <property type="project" value="TreeGrafter"/>
</dbReference>
<dbReference type="EMBL" id="JAIQCJ010000828">
    <property type="protein sequence ID" value="KAJ8794448.1"/>
    <property type="molecule type" value="Genomic_DNA"/>
</dbReference>
<feature type="domain" description="P-type ATPase N-terminal" evidence="1">
    <location>
        <begin position="81"/>
        <end position="146"/>
    </location>
</feature>